<dbReference type="GO" id="GO:0008270">
    <property type="term" value="F:zinc ion binding"/>
    <property type="evidence" value="ECO:0007669"/>
    <property type="project" value="InterPro"/>
</dbReference>
<evidence type="ECO:0000256" key="2">
    <source>
        <dbReference type="ARBA" id="ARBA00022723"/>
    </source>
</evidence>
<dbReference type="InterPro" id="IPR036874">
    <property type="entry name" value="Carbonic_anhydrase_sf"/>
</dbReference>
<evidence type="ECO:0000313" key="6">
    <source>
        <dbReference type="Proteomes" id="UP000176992"/>
    </source>
</evidence>
<feature type="binding site" evidence="4">
    <location>
        <position position="92"/>
    </location>
    <ligand>
        <name>Zn(2+)</name>
        <dbReference type="ChEBI" id="CHEBI:29105"/>
    </ligand>
</feature>
<evidence type="ECO:0000256" key="3">
    <source>
        <dbReference type="ARBA" id="ARBA00022833"/>
    </source>
</evidence>
<dbReference type="PANTHER" id="PTHR43175">
    <property type="entry name" value="CARBONIC ANHYDRASE"/>
    <property type="match status" value="1"/>
</dbReference>
<feature type="binding site" evidence="4">
    <location>
        <position position="89"/>
    </location>
    <ligand>
        <name>Zn(2+)</name>
        <dbReference type="ChEBI" id="CHEBI:29105"/>
    </ligand>
</feature>
<dbReference type="GO" id="GO:0004089">
    <property type="term" value="F:carbonate dehydratase activity"/>
    <property type="evidence" value="ECO:0007669"/>
    <property type="project" value="InterPro"/>
</dbReference>
<evidence type="ECO:0008006" key="7">
    <source>
        <dbReference type="Google" id="ProtNLM"/>
    </source>
</evidence>
<dbReference type="EMBL" id="MFIV01000168">
    <property type="protein sequence ID" value="OGF98108.1"/>
    <property type="molecule type" value="Genomic_DNA"/>
</dbReference>
<comment type="cofactor">
    <cofactor evidence="4">
        <name>Zn(2+)</name>
        <dbReference type="ChEBI" id="CHEBI:29105"/>
    </cofactor>
    <text evidence="4">Binds 1 zinc ion per subunit.</text>
</comment>
<dbReference type="Gene3D" id="3.40.1050.10">
    <property type="entry name" value="Carbonic anhydrase"/>
    <property type="match status" value="1"/>
</dbReference>
<name>A0A1F5YD45_9BACT</name>
<keyword evidence="2 4" id="KW-0479">Metal-binding</keyword>
<dbReference type="AlphaFoldDB" id="A0A1F5YD45"/>
<feature type="binding site" evidence="4">
    <location>
        <position position="36"/>
    </location>
    <ligand>
        <name>Zn(2+)</name>
        <dbReference type="ChEBI" id="CHEBI:29105"/>
    </ligand>
</feature>
<dbReference type="SMART" id="SM00947">
    <property type="entry name" value="Pro_CA"/>
    <property type="match status" value="1"/>
</dbReference>
<dbReference type="Proteomes" id="UP000176992">
    <property type="component" value="Unassembled WGS sequence"/>
</dbReference>
<dbReference type="CDD" id="cd03379">
    <property type="entry name" value="beta_CA_cladeD"/>
    <property type="match status" value="1"/>
</dbReference>
<accession>A0A1F5YD45</accession>
<proteinExistence type="inferred from homology"/>
<reference evidence="5 6" key="1">
    <citation type="journal article" date="2016" name="Nat. Commun.">
        <title>Thousands of microbial genomes shed light on interconnected biogeochemical processes in an aquifer system.</title>
        <authorList>
            <person name="Anantharaman K."/>
            <person name="Brown C.T."/>
            <person name="Hug L.A."/>
            <person name="Sharon I."/>
            <person name="Castelle C.J."/>
            <person name="Probst A.J."/>
            <person name="Thomas B.C."/>
            <person name="Singh A."/>
            <person name="Wilkins M.J."/>
            <person name="Karaoz U."/>
            <person name="Brodie E.L."/>
            <person name="Williams K.H."/>
            <person name="Hubbard S.S."/>
            <person name="Banfield J.F."/>
        </authorList>
    </citation>
    <scope>NUCLEOTIDE SEQUENCE [LARGE SCALE GENOMIC DNA]</scope>
</reference>
<protein>
    <recommendedName>
        <fullName evidence="7">Carbonic anhydrase</fullName>
    </recommendedName>
</protein>
<evidence type="ECO:0000256" key="4">
    <source>
        <dbReference type="PIRSR" id="PIRSR601765-1"/>
    </source>
</evidence>
<dbReference type="InterPro" id="IPR001765">
    <property type="entry name" value="Carbonic_anhydrase"/>
</dbReference>
<dbReference type="PANTHER" id="PTHR43175:SF3">
    <property type="entry name" value="CARBON DISULFIDE HYDROLASE"/>
    <property type="match status" value="1"/>
</dbReference>
<evidence type="ECO:0000313" key="5">
    <source>
        <dbReference type="EMBL" id="OGF98108.1"/>
    </source>
</evidence>
<dbReference type="SUPFAM" id="SSF53056">
    <property type="entry name" value="beta-carbonic anhydrase, cab"/>
    <property type="match status" value="1"/>
</dbReference>
<organism evidence="5 6">
    <name type="scientific">Candidatus Glassbacteria bacterium GWA2_58_10</name>
    <dbReference type="NCBI Taxonomy" id="1817865"/>
    <lineage>
        <taxon>Bacteria</taxon>
        <taxon>Candidatus Glassiibacteriota</taxon>
    </lineage>
</organism>
<feature type="binding site" evidence="4">
    <location>
        <position position="38"/>
    </location>
    <ligand>
        <name>Zn(2+)</name>
        <dbReference type="ChEBI" id="CHEBI:29105"/>
    </ligand>
</feature>
<comment type="caution">
    <text evidence="5">The sequence shown here is derived from an EMBL/GenBank/DDBJ whole genome shotgun (WGS) entry which is preliminary data.</text>
</comment>
<keyword evidence="3 4" id="KW-0862">Zinc</keyword>
<dbReference type="Pfam" id="PF00484">
    <property type="entry name" value="Pro_CA"/>
    <property type="match status" value="1"/>
</dbReference>
<sequence length="165" mass="18320">MSVIEETLKANLAYAKKFDLGHLPMPPGRKLAVVACMDARMTVEEILGLKTGDAHIIRNAGGIVTEDALRSLLISHYLLGTREFMVINHTDCGMLTFKDEDLLDRLAKESGKSVVTPSHFHAFVDPGKNVRRQVSKIRSHPWVPSSIPVRGFVFDVKTGKLKEVK</sequence>
<gene>
    <name evidence="5" type="ORF">A2Z86_10880</name>
</gene>
<comment type="similarity">
    <text evidence="1">Belongs to the beta-class carbonic anhydrase family.</text>
</comment>
<evidence type="ECO:0000256" key="1">
    <source>
        <dbReference type="ARBA" id="ARBA00006217"/>
    </source>
</evidence>